<evidence type="ECO:0000313" key="2">
    <source>
        <dbReference type="Proteomes" id="UP001254848"/>
    </source>
</evidence>
<dbReference type="PANTHER" id="PTHR34070:SF1">
    <property type="entry name" value="DNA ALKYLATION REPAIR PROTEIN"/>
    <property type="match status" value="1"/>
</dbReference>
<comment type="caution">
    <text evidence="1">The sequence shown here is derived from an EMBL/GenBank/DDBJ whole genome shotgun (WGS) entry which is preliminary data.</text>
</comment>
<evidence type="ECO:0000313" key="1">
    <source>
        <dbReference type="EMBL" id="MDT8901557.1"/>
    </source>
</evidence>
<reference evidence="1 2" key="1">
    <citation type="submission" date="2023-07" db="EMBL/GenBank/DDBJ databases">
        <title>The novel representative of Negativicutes class, Anaeroselena agilis gen. nov. sp. nov.</title>
        <authorList>
            <person name="Prokofeva M.I."/>
            <person name="Elcheninov A.G."/>
            <person name="Klyukina A."/>
            <person name="Kublanov I.V."/>
            <person name="Frolov E.N."/>
            <person name="Podosokorskaya O.A."/>
        </authorList>
    </citation>
    <scope>NUCLEOTIDE SEQUENCE [LARGE SCALE GENOMIC DNA]</scope>
    <source>
        <strain evidence="1 2">4137-cl</strain>
    </source>
</reference>
<dbReference type="Pfam" id="PF08713">
    <property type="entry name" value="DNA_alkylation"/>
    <property type="match status" value="1"/>
</dbReference>
<dbReference type="Gene3D" id="1.25.40.290">
    <property type="entry name" value="ARM repeat domains"/>
    <property type="match status" value="1"/>
</dbReference>
<gene>
    <name evidence="1" type="ORF">Q4T40_09915</name>
</gene>
<dbReference type="SUPFAM" id="SSF48371">
    <property type="entry name" value="ARM repeat"/>
    <property type="match status" value="1"/>
</dbReference>
<sequence length="218" mass="24452">MTEELIAAFYAQRNPAKAGFMAAYMKDKFPFLGISKPERAALQRDFLRGARQAAAVDWGLVARLWALPEREFQYLACDYLAAVKGRVAADDIGRLAGLVTAKSWWDTVDALAAVIVGDLCARRPELVGSYVVGWSTGENLWLARTAILFQLKYKEKTDTEVLGLVIRNTCGTKEFFLNKAIGWALREYSKTDREWVRAFVAGHKLHPLSVREGSKYLT</sequence>
<dbReference type="InterPro" id="IPR016024">
    <property type="entry name" value="ARM-type_fold"/>
</dbReference>
<dbReference type="Gene3D" id="1.20.1660.10">
    <property type="entry name" value="Hypothetical protein (EF3068)"/>
    <property type="match status" value="1"/>
</dbReference>
<dbReference type="InterPro" id="IPR014825">
    <property type="entry name" value="DNA_alkylation"/>
</dbReference>
<protein>
    <submittedName>
        <fullName evidence="1">DNA alkylation repair protein</fullName>
    </submittedName>
</protein>
<dbReference type="PANTHER" id="PTHR34070">
    <property type="entry name" value="ARMADILLO-TYPE FOLD"/>
    <property type="match status" value="1"/>
</dbReference>
<name>A0ABU3NXM8_9FIRM</name>
<dbReference type="EMBL" id="JAUOZS010000001">
    <property type="protein sequence ID" value="MDT8901557.1"/>
    <property type="molecule type" value="Genomic_DNA"/>
</dbReference>
<dbReference type="RefSeq" id="WP_413780065.1">
    <property type="nucleotide sequence ID" value="NZ_JAUOZS010000001.1"/>
</dbReference>
<keyword evidence="2" id="KW-1185">Reference proteome</keyword>
<organism evidence="1 2">
    <name type="scientific">Anaeroselena agilis</name>
    <dbReference type="NCBI Taxonomy" id="3063788"/>
    <lineage>
        <taxon>Bacteria</taxon>
        <taxon>Bacillati</taxon>
        <taxon>Bacillota</taxon>
        <taxon>Negativicutes</taxon>
        <taxon>Acetonemataceae</taxon>
        <taxon>Anaeroselena</taxon>
    </lineage>
</organism>
<dbReference type="Proteomes" id="UP001254848">
    <property type="component" value="Unassembled WGS sequence"/>
</dbReference>
<proteinExistence type="predicted"/>
<dbReference type="CDD" id="cd07064">
    <property type="entry name" value="AlkD_like_1"/>
    <property type="match status" value="1"/>
</dbReference>
<accession>A0ABU3NXM8</accession>